<dbReference type="PROSITE" id="PS50826">
    <property type="entry name" value="RUN"/>
    <property type="match status" value="1"/>
</dbReference>
<accession>A0A7E4UNU5</accession>
<evidence type="ECO:0000313" key="4">
    <source>
        <dbReference type="WBParaSite" id="Pan_g10984.t1"/>
    </source>
</evidence>
<dbReference type="InterPro" id="IPR037213">
    <property type="entry name" value="Run_dom_sf"/>
</dbReference>
<feature type="region of interest" description="Disordered" evidence="1">
    <location>
        <begin position="82"/>
        <end position="151"/>
    </location>
</feature>
<organism evidence="3 4">
    <name type="scientific">Panagrellus redivivus</name>
    <name type="common">Microworm</name>
    <dbReference type="NCBI Taxonomy" id="6233"/>
    <lineage>
        <taxon>Eukaryota</taxon>
        <taxon>Metazoa</taxon>
        <taxon>Ecdysozoa</taxon>
        <taxon>Nematoda</taxon>
        <taxon>Chromadorea</taxon>
        <taxon>Rhabditida</taxon>
        <taxon>Tylenchina</taxon>
        <taxon>Panagrolaimomorpha</taxon>
        <taxon>Panagrolaimoidea</taxon>
        <taxon>Panagrolaimidae</taxon>
        <taxon>Panagrellus</taxon>
    </lineage>
</organism>
<dbReference type="InterPro" id="IPR004012">
    <property type="entry name" value="Run_dom"/>
</dbReference>
<dbReference type="Gene3D" id="1.20.58.900">
    <property type="match status" value="1"/>
</dbReference>
<dbReference type="AlphaFoldDB" id="A0A7E4UNU5"/>
<feature type="compositionally biased region" description="Polar residues" evidence="1">
    <location>
        <begin position="127"/>
        <end position="139"/>
    </location>
</feature>
<feature type="region of interest" description="Disordered" evidence="1">
    <location>
        <begin position="187"/>
        <end position="245"/>
    </location>
</feature>
<dbReference type="SMART" id="SM00593">
    <property type="entry name" value="RUN"/>
    <property type="match status" value="1"/>
</dbReference>
<dbReference type="InterPro" id="IPR047343">
    <property type="entry name" value="RUSC1_2"/>
</dbReference>
<keyword evidence="3" id="KW-1185">Reference proteome</keyword>
<proteinExistence type="predicted"/>
<evidence type="ECO:0000313" key="3">
    <source>
        <dbReference type="Proteomes" id="UP000492821"/>
    </source>
</evidence>
<feature type="compositionally biased region" description="Low complexity" evidence="1">
    <location>
        <begin position="84"/>
        <end position="102"/>
    </location>
</feature>
<dbReference type="PANTHER" id="PTHR15591">
    <property type="entry name" value="RUN AND SH3 DOMAIN CONTAINING"/>
    <property type="match status" value="1"/>
</dbReference>
<feature type="compositionally biased region" description="Low complexity" evidence="1">
    <location>
        <begin position="625"/>
        <end position="642"/>
    </location>
</feature>
<feature type="compositionally biased region" description="Low complexity" evidence="1">
    <location>
        <begin position="694"/>
        <end position="713"/>
    </location>
</feature>
<feature type="compositionally biased region" description="Pro residues" evidence="1">
    <location>
        <begin position="643"/>
        <end position="657"/>
    </location>
</feature>
<dbReference type="GO" id="GO:0031410">
    <property type="term" value="C:cytoplasmic vesicle"/>
    <property type="evidence" value="ECO:0007669"/>
    <property type="project" value="TreeGrafter"/>
</dbReference>
<feature type="compositionally biased region" description="Polar residues" evidence="1">
    <location>
        <begin position="368"/>
        <end position="379"/>
    </location>
</feature>
<dbReference type="Proteomes" id="UP000492821">
    <property type="component" value="Unassembled WGS sequence"/>
</dbReference>
<dbReference type="WBParaSite" id="Pan_g10984.t1">
    <property type="protein sequence ID" value="Pan_g10984.t1"/>
    <property type="gene ID" value="Pan_g10984"/>
</dbReference>
<feature type="domain" description="RUN" evidence="2">
    <location>
        <begin position="469"/>
        <end position="601"/>
    </location>
</feature>
<feature type="compositionally biased region" description="Low complexity" evidence="1">
    <location>
        <begin position="190"/>
        <end position="207"/>
    </location>
</feature>
<dbReference type="PANTHER" id="PTHR15591:SF13">
    <property type="entry name" value="RUN DOMAIN-CONTAINING PROTEIN"/>
    <property type="match status" value="1"/>
</dbReference>
<name>A0A7E4UNU5_PANRE</name>
<evidence type="ECO:0000256" key="1">
    <source>
        <dbReference type="SAM" id="MobiDB-lite"/>
    </source>
</evidence>
<evidence type="ECO:0000259" key="2">
    <source>
        <dbReference type="PROSITE" id="PS50826"/>
    </source>
</evidence>
<dbReference type="SUPFAM" id="SSF140741">
    <property type="entry name" value="RUN domain-like"/>
    <property type="match status" value="1"/>
</dbReference>
<feature type="region of interest" description="Disordered" evidence="1">
    <location>
        <begin position="620"/>
        <end position="741"/>
    </location>
</feature>
<reference evidence="3" key="1">
    <citation type="journal article" date="2013" name="Genetics">
        <title>The draft genome and transcriptome of Panagrellus redivivus are shaped by the harsh demands of a free-living lifestyle.</title>
        <authorList>
            <person name="Srinivasan J."/>
            <person name="Dillman A.R."/>
            <person name="Macchietto M.G."/>
            <person name="Heikkinen L."/>
            <person name="Lakso M."/>
            <person name="Fracchia K.M."/>
            <person name="Antoshechkin I."/>
            <person name="Mortazavi A."/>
            <person name="Wong G."/>
            <person name="Sternberg P.W."/>
        </authorList>
    </citation>
    <scope>NUCLEOTIDE SEQUENCE [LARGE SCALE GENOMIC DNA]</scope>
    <source>
        <strain evidence="3">MT8872</strain>
    </source>
</reference>
<reference evidence="4" key="2">
    <citation type="submission" date="2020-10" db="UniProtKB">
        <authorList>
            <consortium name="WormBaseParasite"/>
        </authorList>
    </citation>
    <scope>IDENTIFICATION</scope>
</reference>
<protein>
    <submittedName>
        <fullName evidence="4">RUN domain-containing protein</fullName>
    </submittedName>
</protein>
<sequence length="807" mass="85790">MVELYSLTRLGNKNGDLTGIDQDVAQLEFESSTLEQSLFASLALADAGLISTDSLDMEKLHLRCETNKNDYKLTFEDSGQWTTSGLAGSPGDDDSSAAIDDGPTITTNLTTWGRMRATEPPLDDKTTSLPELSAGSESASSKRPETAPRPQSLVANFVERQPTDYEYSETYVDGRYLDVNENEVGFVPPSTASIQRSTTSTTRQPVSAPLKPPRRTFADLGHGNPPTTTTPIRREDSGIAPTPNDAAPDLKFLSLPFEVPAFCQQQSTARQIPTLDDLLRQTRTSHLADLDDKALDAKMAEFVPDSGLGSAASCSDGPAHIEDWASLSMLLPKHVVEACSFFKTNSHVLTSSSNKQVSLFSGSAGGPTRTSSTGVPRSSSHQRCCKLAKDTSADSGFGSRSRKAFCDCQTTQSLMTAPSTSATSACASSKLSLNSRLKLHAKELSLIGLPKYDSKRTLVERVVQGVAEISRGATSGSLCAALEALLADGLNPGLSCWDMIVGVTAPGPVTSGQGVFQVVKDLEASEKPAHARAKSFFKQLLKMSSLDGWLSYVVLKENVLSRLYTDSAFMLGANTAYRSLFWRLIESLELLTVLEQRPRKRDSGVGAGIDSSTCTWGSASRIASDSRVPKSSSVPSKLVSSSNPPPTTSPTPTPADPCPERPSTLQIQVPATPVAPKSTPVTVAQAPKSPSPAPTMSSAASSVSPSPSTSSTMRRSRIPVPSAGSASLDRSRTPAVSANASPTRLPQYRRQYQYGARAISAQRPLTAAATPVTIKASTPATGLCRFDARRPGTAVTTPSRVARKYLA</sequence>
<dbReference type="Pfam" id="PF02759">
    <property type="entry name" value="RUN"/>
    <property type="match status" value="1"/>
</dbReference>
<feature type="region of interest" description="Disordered" evidence="1">
    <location>
        <begin position="360"/>
        <end position="379"/>
    </location>
</feature>